<dbReference type="Pfam" id="PF00795">
    <property type="entry name" value="CN_hydrolase"/>
    <property type="match status" value="1"/>
</dbReference>
<dbReference type="Gene3D" id="3.60.110.10">
    <property type="entry name" value="Carbon-nitrogen hydrolase"/>
    <property type="match status" value="1"/>
</dbReference>
<dbReference type="PANTHER" id="PTHR23088">
    <property type="entry name" value="NITRILASE-RELATED"/>
    <property type="match status" value="1"/>
</dbReference>
<dbReference type="STRING" id="554083.BKD30_06135"/>
<name>A0A1R1LD73_9MICC</name>
<dbReference type="PROSITE" id="PS50263">
    <property type="entry name" value="CN_HYDROLASE"/>
    <property type="match status" value="1"/>
</dbReference>
<feature type="domain" description="CN hydrolase" evidence="2">
    <location>
        <begin position="1"/>
        <end position="245"/>
    </location>
</feature>
<keyword evidence="4" id="KW-1185">Reference proteome</keyword>
<reference evidence="3 4" key="1">
    <citation type="submission" date="2016-12" db="EMBL/GenBank/DDBJ databases">
        <title>Draft genome of Tersicoccus phoenicis 1P05MA.</title>
        <authorList>
            <person name="Nakajima Y."/>
            <person name="Yoshizawa S."/>
            <person name="Nakamura K."/>
            <person name="Ogura Y."/>
            <person name="Hayashi T."/>
            <person name="Kogure K."/>
        </authorList>
    </citation>
    <scope>NUCLEOTIDE SEQUENCE [LARGE SCALE GENOMIC DNA]</scope>
    <source>
        <strain evidence="3 4">1p05MA</strain>
    </source>
</reference>
<dbReference type="CDD" id="cd07581">
    <property type="entry name" value="nitrilase_3"/>
    <property type="match status" value="1"/>
</dbReference>
<dbReference type="InterPro" id="IPR036526">
    <property type="entry name" value="C-N_Hydrolase_sf"/>
</dbReference>
<dbReference type="GO" id="GO:0016787">
    <property type="term" value="F:hydrolase activity"/>
    <property type="evidence" value="ECO:0007669"/>
    <property type="project" value="UniProtKB-KW"/>
</dbReference>
<dbReference type="EMBL" id="MRDE01000026">
    <property type="protein sequence ID" value="OMH25468.1"/>
    <property type="molecule type" value="Genomic_DNA"/>
</dbReference>
<dbReference type="PROSITE" id="PS01227">
    <property type="entry name" value="UPF0012"/>
    <property type="match status" value="1"/>
</dbReference>
<dbReference type="InterPro" id="IPR001110">
    <property type="entry name" value="UPF0012_CS"/>
</dbReference>
<sequence length="263" mass="27615">MRTALAQITSGPDLERNLDLVRSSTERAAAAGAQLVVFPEATMRAFGHRLTDVAEPVDGPWADAVRRIAAEHDVTLIVGMFTPGADGKVRNTLLATGRGVEAHYDKIHLYDAFGFAESDTVDAGEAPVTFTVDGVTVGLATCYDVRFPALFTRLANDGAQLIAVCASWGAGPTKVDQWDLLVRARALDATAYVAACGQADPAVTGVPMREGAPTGVGHSALVDPLGFPVATLDGRADLLVADVDPDVVARTRRTLPVLANARL</sequence>
<dbReference type="AlphaFoldDB" id="A0A1R1LD73"/>
<dbReference type="PANTHER" id="PTHR23088:SF27">
    <property type="entry name" value="DEAMINATED GLUTATHIONE AMIDASE"/>
    <property type="match status" value="1"/>
</dbReference>
<evidence type="ECO:0000256" key="1">
    <source>
        <dbReference type="ARBA" id="ARBA00010613"/>
    </source>
</evidence>
<organism evidence="3 4">
    <name type="scientific">Tersicoccus phoenicis</name>
    <dbReference type="NCBI Taxonomy" id="554083"/>
    <lineage>
        <taxon>Bacteria</taxon>
        <taxon>Bacillati</taxon>
        <taxon>Actinomycetota</taxon>
        <taxon>Actinomycetes</taxon>
        <taxon>Micrococcales</taxon>
        <taxon>Micrococcaceae</taxon>
        <taxon>Tersicoccus</taxon>
    </lineage>
</organism>
<dbReference type="Proteomes" id="UP000187085">
    <property type="component" value="Unassembled WGS sequence"/>
</dbReference>
<accession>A0A1R1LD73</accession>
<proteinExistence type="inferred from homology"/>
<dbReference type="InterPro" id="IPR003010">
    <property type="entry name" value="C-N_Hydrolase"/>
</dbReference>
<comment type="similarity">
    <text evidence="1">Belongs to the carbon-nitrogen hydrolase superfamily. NIT1/NIT2 family.</text>
</comment>
<protein>
    <submittedName>
        <fullName evidence="3">Hydrolase</fullName>
    </submittedName>
</protein>
<dbReference type="RefSeq" id="WP_076703211.1">
    <property type="nucleotide sequence ID" value="NZ_MRDE01000026.1"/>
</dbReference>
<keyword evidence="3" id="KW-0378">Hydrolase</keyword>
<comment type="caution">
    <text evidence="3">The sequence shown here is derived from an EMBL/GenBank/DDBJ whole genome shotgun (WGS) entry which is preliminary data.</text>
</comment>
<dbReference type="SUPFAM" id="SSF56317">
    <property type="entry name" value="Carbon-nitrogen hydrolase"/>
    <property type="match status" value="1"/>
</dbReference>
<evidence type="ECO:0000313" key="3">
    <source>
        <dbReference type="EMBL" id="OMH25468.1"/>
    </source>
</evidence>
<evidence type="ECO:0000313" key="4">
    <source>
        <dbReference type="Proteomes" id="UP000187085"/>
    </source>
</evidence>
<dbReference type="OrthoDB" id="9811121at2"/>
<evidence type="ECO:0000259" key="2">
    <source>
        <dbReference type="PROSITE" id="PS50263"/>
    </source>
</evidence>
<gene>
    <name evidence="3" type="ORF">BKD30_06135</name>
</gene>